<dbReference type="Proteomes" id="UP000308005">
    <property type="component" value="Unassembled WGS sequence"/>
</dbReference>
<feature type="compositionally biased region" description="Basic and acidic residues" evidence="1">
    <location>
        <begin position="140"/>
        <end position="174"/>
    </location>
</feature>
<accession>A0A4S9TNC3</accession>
<reference evidence="2 3" key="1">
    <citation type="submission" date="2018-10" db="EMBL/GenBank/DDBJ databases">
        <title>Fifty Aureobasidium pullulans genomes reveal a recombining polyextremotolerant generalist.</title>
        <authorList>
            <person name="Gostincar C."/>
            <person name="Turk M."/>
            <person name="Zajc J."/>
            <person name="Gunde-Cimerman N."/>
        </authorList>
    </citation>
    <scope>NUCLEOTIDE SEQUENCE [LARGE SCALE GENOMIC DNA]</scope>
    <source>
        <strain evidence="2 3">EXF-3863</strain>
    </source>
</reference>
<comment type="caution">
    <text evidence="2">The sequence shown here is derived from an EMBL/GenBank/DDBJ whole genome shotgun (WGS) entry which is preliminary data.</text>
</comment>
<evidence type="ECO:0000313" key="3">
    <source>
        <dbReference type="Proteomes" id="UP000308005"/>
    </source>
</evidence>
<evidence type="ECO:0000256" key="1">
    <source>
        <dbReference type="SAM" id="MobiDB-lite"/>
    </source>
</evidence>
<dbReference type="AlphaFoldDB" id="A0A4S9TNC3"/>
<feature type="region of interest" description="Disordered" evidence="1">
    <location>
        <begin position="140"/>
        <end position="227"/>
    </location>
</feature>
<sequence>MTECCSTQRTVSQVFDRVCQVDFRAVDFRAAQSTPQCGAAASLGEIRDDTSSTDSRRQIRHVLQGHIFTSLQTLFHVSFPPSTHLLQLTTPSIHLQTNPHNPPITIKMSGTSNVGNSSVYEAADQRTYKDSEIAEAKQEARFHEGKEHSHKANDSKDERTIANKLAREEKRENEDEKESLQTQQIKKDATLPAQSHGNEPSKGAKIDQELKEEDEAALKGKGSFGPQ</sequence>
<organism evidence="2 3">
    <name type="scientific">Aureobasidium pullulans</name>
    <name type="common">Black yeast</name>
    <name type="synonym">Pullularia pullulans</name>
    <dbReference type="NCBI Taxonomy" id="5580"/>
    <lineage>
        <taxon>Eukaryota</taxon>
        <taxon>Fungi</taxon>
        <taxon>Dikarya</taxon>
        <taxon>Ascomycota</taxon>
        <taxon>Pezizomycotina</taxon>
        <taxon>Dothideomycetes</taxon>
        <taxon>Dothideomycetidae</taxon>
        <taxon>Dothideales</taxon>
        <taxon>Saccotheciaceae</taxon>
        <taxon>Aureobasidium</taxon>
    </lineage>
</organism>
<dbReference type="EMBL" id="QZBM01000069">
    <property type="protein sequence ID" value="THZ26609.1"/>
    <property type="molecule type" value="Genomic_DNA"/>
</dbReference>
<dbReference type="PANTHER" id="PTHR39475:SF1">
    <property type="entry name" value="CONIDIATION-SPECIFIC PROTEIN 6"/>
    <property type="match status" value="1"/>
</dbReference>
<gene>
    <name evidence="2" type="ORF">D6C91_02556</name>
</gene>
<protein>
    <submittedName>
        <fullName evidence="2">Uncharacterized protein</fullName>
    </submittedName>
</protein>
<name>A0A4S9TNC3_AURPU</name>
<feature type="region of interest" description="Disordered" evidence="1">
    <location>
        <begin position="94"/>
        <end position="113"/>
    </location>
</feature>
<dbReference type="PANTHER" id="PTHR39475">
    <property type="entry name" value="CONIDIATION-SPECIFIC PROTEIN 6"/>
    <property type="match status" value="1"/>
</dbReference>
<proteinExistence type="predicted"/>
<evidence type="ECO:0000313" key="2">
    <source>
        <dbReference type="EMBL" id="THZ26609.1"/>
    </source>
</evidence>